<dbReference type="EMBL" id="PUHZ01000024">
    <property type="protein sequence ID" value="PQO42991.1"/>
    <property type="molecule type" value="Genomic_DNA"/>
</dbReference>
<name>A0A2S8GFF7_9BACT</name>
<reference evidence="1 2" key="1">
    <citation type="submission" date="2018-02" db="EMBL/GenBank/DDBJ databases">
        <title>Comparative genomes isolates from brazilian mangrove.</title>
        <authorList>
            <person name="Araujo J.E."/>
            <person name="Taketani R.G."/>
            <person name="Silva M.C.P."/>
            <person name="Loureco M.V."/>
            <person name="Andreote F.D."/>
        </authorList>
    </citation>
    <scope>NUCLEOTIDE SEQUENCE [LARGE SCALE GENOMIC DNA]</scope>
    <source>
        <strain evidence="1 2">Nap-Phe MGV</strain>
    </source>
</reference>
<comment type="caution">
    <text evidence="1">The sequence shown here is derived from an EMBL/GenBank/DDBJ whole genome shotgun (WGS) entry which is preliminary data.</text>
</comment>
<dbReference type="InterPro" id="IPR047715">
    <property type="entry name" value="EboA_dom"/>
</dbReference>
<dbReference type="Proteomes" id="UP000237819">
    <property type="component" value="Unassembled WGS sequence"/>
</dbReference>
<evidence type="ECO:0000313" key="1">
    <source>
        <dbReference type="EMBL" id="PQO42991.1"/>
    </source>
</evidence>
<organism evidence="1 2">
    <name type="scientific">Blastopirellula marina</name>
    <dbReference type="NCBI Taxonomy" id="124"/>
    <lineage>
        <taxon>Bacteria</taxon>
        <taxon>Pseudomonadati</taxon>
        <taxon>Planctomycetota</taxon>
        <taxon>Planctomycetia</taxon>
        <taxon>Pirellulales</taxon>
        <taxon>Pirellulaceae</taxon>
        <taxon>Blastopirellula</taxon>
    </lineage>
</organism>
<dbReference type="RefSeq" id="WP_105338204.1">
    <property type="nucleotide sequence ID" value="NZ_PUHZ01000024.1"/>
</dbReference>
<evidence type="ECO:0008006" key="3">
    <source>
        <dbReference type="Google" id="ProtNLM"/>
    </source>
</evidence>
<dbReference type="NCBIfam" id="NF035938">
    <property type="entry name" value="EboA_domain"/>
    <property type="match status" value="1"/>
</dbReference>
<proteinExistence type="predicted"/>
<protein>
    <recommendedName>
        <fullName evidence="3">EboA domain-containing protein</fullName>
    </recommendedName>
</protein>
<dbReference type="OrthoDB" id="325673at2"/>
<dbReference type="AlphaFoldDB" id="A0A2S8GFF7"/>
<gene>
    <name evidence="1" type="ORF">C5Y93_25070</name>
</gene>
<accession>A0A2S8GFF7</accession>
<sequence>MTLLFENRDKTPPTPAKLLRSWLETAVAEEAPLAWLDERIAAVESGDAAALYLGFGFAPRKVGKQPLQLSDLQLELAQETRNGWNPSTWNVGQAARTLLLLSIPSEDPGPYFERLEKLFNAAELTEAVALFQALPLLPHPELLIDRAIDGLRTNVKTIFNAIAHHNPFPEEYFSEAAWNQMVLKALFIGSELDPMIGIDRRVNPALAEMLIDYAHERLAAKRPIPAELWRMVGPFADETALSDMAAILAEGSEVEQAAVALALAAAASDEADEILQTKPQLATQIDQGKITWSGVCAAAYAN</sequence>
<evidence type="ECO:0000313" key="2">
    <source>
        <dbReference type="Proteomes" id="UP000237819"/>
    </source>
</evidence>